<keyword evidence="4 8" id="KW-0547">Nucleotide-binding</keyword>
<dbReference type="InterPro" id="IPR003593">
    <property type="entry name" value="AAA+_ATPase"/>
</dbReference>
<organism evidence="14 15">
    <name type="scientific">Oceanirhabdus seepicola</name>
    <dbReference type="NCBI Taxonomy" id="2828781"/>
    <lineage>
        <taxon>Bacteria</taxon>
        <taxon>Bacillati</taxon>
        <taxon>Bacillota</taxon>
        <taxon>Clostridia</taxon>
        <taxon>Eubacteriales</taxon>
        <taxon>Clostridiaceae</taxon>
        <taxon>Oceanirhabdus</taxon>
    </lineage>
</organism>
<evidence type="ECO:0000259" key="13">
    <source>
        <dbReference type="SMART" id="SM00760"/>
    </source>
</evidence>
<dbReference type="GO" id="GO:0003688">
    <property type="term" value="F:DNA replication origin binding"/>
    <property type="evidence" value="ECO:0007669"/>
    <property type="project" value="UniProtKB-UniRule"/>
</dbReference>
<dbReference type="FunFam" id="1.10.8.60:FF:000003">
    <property type="entry name" value="Chromosomal replication initiator protein DnaA"/>
    <property type="match status" value="1"/>
</dbReference>
<comment type="subcellular location">
    <subcellularLocation>
        <location evidence="8">Cytoplasm</location>
    </subcellularLocation>
</comment>
<comment type="caution">
    <text evidence="8">Lacks conserved residue(s) required for the propagation of feature annotation.</text>
</comment>
<dbReference type="SUPFAM" id="SSF48295">
    <property type="entry name" value="TrpR-like"/>
    <property type="match status" value="1"/>
</dbReference>
<sequence length="447" mass="50980">MSIQLEELWNRTLDIIKNELTEVSYNTWIKSITPMSMDDSTIQLGVPNNFTKDILVGRYNDLIINSIKSTTSKTYKLDFIINTDDVVIEPKKTKVKIQDNVVANVLSSSLNPKYKFKSFVIGNSNRFAHAASLAVAESPAKAYNPLFIYGGVGLGKTHLMHAIGQYILDNNPNSNVVYVSSEKFTNELINSIKDDKNEEFRNRYRNVDVLLIDDIQFIAGKERTQEEFFHTFNTLHDANKQIILSSDRPPKEIPTLEDRLRSRFEWGLIADIAAPDFETRIAILRKKADDEKLDIDNDVLVYIAKQIKANIRELEGALIRLIAYSSLTGKDMSVDLAMEALKDIISNKQSKQVTIELIQDIVSSYYSLTIEELKSSRRTRSISHPRQIAMYLSRKLTDMSLPKIGEEFGGRDHTTVIHAYEKISTNIKIDQNLENIINDLIKKIKQN</sequence>
<evidence type="ECO:0000256" key="1">
    <source>
        <dbReference type="ARBA" id="ARBA00006583"/>
    </source>
</evidence>
<dbReference type="NCBIfam" id="TIGR00362">
    <property type="entry name" value="DnaA"/>
    <property type="match status" value="1"/>
</dbReference>
<comment type="subunit">
    <text evidence="8">Oligomerizes as a right-handed, spiral filament on DNA at oriC.</text>
</comment>
<dbReference type="Pfam" id="PF08299">
    <property type="entry name" value="Bac_DnaA_C"/>
    <property type="match status" value="1"/>
</dbReference>
<dbReference type="InterPro" id="IPR013159">
    <property type="entry name" value="DnaA_C"/>
</dbReference>
<dbReference type="InterPro" id="IPR013317">
    <property type="entry name" value="DnaA_dom"/>
</dbReference>
<dbReference type="RefSeq" id="WP_250861513.1">
    <property type="nucleotide sequence ID" value="NZ_JAGSOJ010000005.1"/>
</dbReference>
<dbReference type="InterPro" id="IPR024633">
    <property type="entry name" value="DnaA_N_dom"/>
</dbReference>
<evidence type="ECO:0000256" key="2">
    <source>
        <dbReference type="ARBA" id="ARBA00022490"/>
    </source>
</evidence>
<dbReference type="InterPro" id="IPR027417">
    <property type="entry name" value="P-loop_NTPase"/>
</dbReference>
<dbReference type="SMART" id="SM00382">
    <property type="entry name" value="AAA"/>
    <property type="match status" value="1"/>
</dbReference>
<dbReference type="GO" id="GO:0005886">
    <property type="term" value="C:plasma membrane"/>
    <property type="evidence" value="ECO:0007669"/>
    <property type="project" value="TreeGrafter"/>
</dbReference>
<evidence type="ECO:0000256" key="11">
    <source>
        <dbReference type="RuleBase" id="RU004227"/>
    </source>
</evidence>
<protein>
    <recommendedName>
        <fullName evidence="8 9">Chromosomal replication initiator protein DnaA</fullName>
    </recommendedName>
</protein>
<keyword evidence="6 8" id="KW-0446">Lipid-binding</keyword>
<comment type="similarity">
    <text evidence="1 8 11">Belongs to the DnaA family.</text>
</comment>
<comment type="domain">
    <text evidence="8">Domain I is involved in oligomerization and binding regulators, domain II is flexibile and of varying length in different bacteria, domain III forms the AAA+ region, while domain IV binds dsDNA.</text>
</comment>
<dbReference type="Pfam" id="PF00308">
    <property type="entry name" value="Bac_DnaA"/>
    <property type="match status" value="1"/>
</dbReference>
<dbReference type="Gene3D" id="3.40.50.300">
    <property type="entry name" value="P-loop containing nucleotide triphosphate hydrolases"/>
    <property type="match status" value="1"/>
</dbReference>
<dbReference type="EMBL" id="JAGSOJ010000005">
    <property type="protein sequence ID" value="MCM1992358.1"/>
    <property type="molecule type" value="Genomic_DNA"/>
</dbReference>
<evidence type="ECO:0000256" key="10">
    <source>
        <dbReference type="RuleBase" id="RU000577"/>
    </source>
</evidence>
<dbReference type="InterPro" id="IPR020591">
    <property type="entry name" value="Chromosome_initiator_DnaA-like"/>
</dbReference>
<dbReference type="Gene3D" id="1.10.1750.10">
    <property type="match status" value="1"/>
</dbReference>
<keyword evidence="3 8" id="KW-0235">DNA replication</keyword>
<keyword evidence="5 8" id="KW-0067">ATP-binding</keyword>
<keyword evidence="7 8" id="KW-0238">DNA-binding</keyword>
<feature type="domain" description="AAA+ ATPase" evidence="12">
    <location>
        <begin position="142"/>
        <end position="270"/>
    </location>
</feature>
<feature type="binding site" evidence="8">
    <location>
        <position position="157"/>
    </location>
    <ligand>
        <name>ATP</name>
        <dbReference type="ChEBI" id="CHEBI:30616"/>
    </ligand>
</feature>
<dbReference type="PRINTS" id="PR00051">
    <property type="entry name" value="DNAA"/>
</dbReference>
<evidence type="ECO:0000256" key="7">
    <source>
        <dbReference type="ARBA" id="ARBA00023125"/>
    </source>
</evidence>
<evidence type="ECO:0000259" key="12">
    <source>
        <dbReference type="SMART" id="SM00382"/>
    </source>
</evidence>
<evidence type="ECO:0000256" key="6">
    <source>
        <dbReference type="ARBA" id="ARBA00023121"/>
    </source>
</evidence>
<feature type="binding site" evidence="8">
    <location>
        <position position="155"/>
    </location>
    <ligand>
        <name>ATP</name>
        <dbReference type="ChEBI" id="CHEBI:30616"/>
    </ligand>
</feature>
<dbReference type="InterPro" id="IPR018312">
    <property type="entry name" value="Chromosome_initiator_DnaA_CS"/>
</dbReference>
<evidence type="ECO:0000256" key="5">
    <source>
        <dbReference type="ARBA" id="ARBA00022840"/>
    </source>
</evidence>
<feature type="region of interest" description="Domain I, interacts with DnaA modulators" evidence="8">
    <location>
        <begin position="1"/>
        <end position="93"/>
    </location>
</feature>
<comment type="caution">
    <text evidence="14">The sequence shown here is derived from an EMBL/GenBank/DDBJ whole genome shotgun (WGS) entry which is preliminary data.</text>
</comment>
<dbReference type="PANTHER" id="PTHR30050:SF2">
    <property type="entry name" value="CHROMOSOMAL REPLICATION INITIATOR PROTEIN DNAA"/>
    <property type="match status" value="1"/>
</dbReference>
<dbReference type="GO" id="GO:0006275">
    <property type="term" value="P:regulation of DNA replication"/>
    <property type="evidence" value="ECO:0007669"/>
    <property type="project" value="UniProtKB-UniRule"/>
</dbReference>
<dbReference type="Proteomes" id="UP001056429">
    <property type="component" value="Unassembled WGS sequence"/>
</dbReference>
<dbReference type="Pfam" id="PF11638">
    <property type="entry name" value="DnaA_N"/>
    <property type="match status" value="1"/>
</dbReference>
<feature type="binding site" evidence="8">
    <location>
        <position position="156"/>
    </location>
    <ligand>
        <name>ATP</name>
        <dbReference type="ChEBI" id="CHEBI:30616"/>
    </ligand>
</feature>
<dbReference type="AlphaFoldDB" id="A0A9J6P8M1"/>
<dbReference type="GO" id="GO:0005737">
    <property type="term" value="C:cytoplasm"/>
    <property type="evidence" value="ECO:0007669"/>
    <property type="project" value="UniProtKB-SubCell"/>
</dbReference>
<dbReference type="Gene3D" id="3.30.300.180">
    <property type="match status" value="1"/>
</dbReference>
<name>A0A9J6P8M1_9CLOT</name>
<dbReference type="InterPro" id="IPR038454">
    <property type="entry name" value="DnaA_N_sf"/>
</dbReference>
<keyword evidence="2 8" id="KW-0963">Cytoplasm</keyword>
<evidence type="ECO:0000256" key="4">
    <source>
        <dbReference type="ARBA" id="ARBA00022741"/>
    </source>
</evidence>
<dbReference type="SMART" id="SM00760">
    <property type="entry name" value="Bac_DnaA_C"/>
    <property type="match status" value="1"/>
</dbReference>
<evidence type="ECO:0000256" key="8">
    <source>
        <dbReference type="HAMAP-Rule" id="MF_00377"/>
    </source>
</evidence>
<feature type="region of interest" description="Domain IV, binds dsDNA" evidence="8">
    <location>
        <begin position="326"/>
        <end position="447"/>
    </location>
</feature>
<dbReference type="FunFam" id="3.40.50.300:FF:000150">
    <property type="entry name" value="Chromosomal replication initiator protein DnaA"/>
    <property type="match status" value="1"/>
</dbReference>
<dbReference type="GO" id="GO:0006270">
    <property type="term" value="P:DNA replication initiation"/>
    <property type="evidence" value="ECO:0007669"/>
    <property type="project" value="UniProtKB-UniRule"/>
</dbReference>
<reference evidence="14" key="2">
    <citation type="submission" date="2021-04" db="EMBL/GenBank/DDBJ databases">
        <authorList>
            <person name="Dong X."/>
        </authorList>
    </citation>
    <scope>NUCLEOTIDE SEQUENCE</scope>
    <source>
        <strain evidence="14">ZWT</strain>
    </source>
</reference>
<dbReference type="PANTHER" id="PTHR30050">
    <property type="entry name" value="CHROMOSOMAL REPLICATION INITIATOR PROTEIN DNAA"/>
    <property type="match status" value="1"/>
</dbReference>
<comment type="function">
    <text evidence="8 10">Plays an essential role in the initiation and regulation of chromosomal replication. ATP-DnaA binds to the origin of replication (oriC) to initiate formation of the DNA replication initiation complex once per cell cycle. Binds the DnaA box (a 9 base pair repeat at the origin) and separates the double-stranded (ds)DNA. Forms a right-handed helical filament on oriC DNA; dsDNA binds to the exterior of the filament while single-stranded (ss)DNA is stabiized in the filament's interior. The ATP-DnaA-oriC complex binds and stabilizes one strand of the AT-rich DNA unwinding element (DUE), permitting loading of DNA polymerase. After initiation quickly degrades to an ADP-DnaA complex that is not apt for DNA replication. Binds acidic phospholipids.</text>
</comment>
<keyword evidence="15" id="KW-1185">Reference proteome</keyword>
<dbReference type="NCBIfam" id="NF010686">
    <property type="entry name" value="PRK14086.1"/>
    <property type="match status" value="1"/>
</dbReference>
<dbReference type="FunFam" id="1.10.1750.10:FF:000002">
    <property type="entry name" value="Chromosomal replication initiator protein DnaA"/>
    <property type="match status" value="1"/>
</dbReference>
<dbReference type="PROSITE" id="PS01008">
    <property type="entry name" value="DNAA"/>
    <property type="match status" value="1"/>
</dbReference>
<dbReference type="GO" id="GO:0005524">
    <property type="term" value="F:ATP binding"/>
    <property type="evidence" value="ECO:0007669"/>
    <property type="project" value="UniProtKB-UniRule"/>
</dbReference>
<gene>
    <name evidence="8 14" type="primary">dnaA</name>
    <name evidence="14" type="ORF">KDK92_21805</name>
</gene>
<feature type="domain" description="Chromosomal replication initiator DnaA C-terminal" evidence="13">
    <location>
        <begin position="354"/>
        <end position="423"/>
    </location>
</feature>
<dbReference type="CDD" id="cd06571">
    <property type="entry name" value="Bac_DnaA_C"/>
    <property type="match status" value="1"/>
</dbReference>
<evidence type="ECO:0000256" key="3">
    <source>
        <dbReference type="ARBA" id="ARBA00022705"/>
    </source>
</evidence>
<evidence type="ECO:0000313" key="14">
    <source>
        <dbReference type="EMBL" id="MCM1992358.1"/>
    </source>
</evidence>
<dbReference type="HAMAP" id="MF_00377">
    <property type="entry name" value="DnaA_bact"/>
    <property type="match status" value="1"/>
</dbReference>
<proteinExistence type="inferred from homology"/>
<evidence type="ECO:0000313" key="15">
    <source>
        <dbReference type="Proteomes" id="UP001056429"/>
    </source>
</evidence>
<reference evidence="14" key="1">
    <citation type="journal article" date="2021" name="mSystems">
        <title>Bacteria and Archaea Synergistically Convert Glycine Betaine to Biogenic Methane in the Formosa Cold Seep of the South China Sea.</title>
        <authorList>
            <person name="Li L."/>
            <person name="Zhang W."/>
            <person name="Zhang S."/>
            <person name="Song L."/>
            <person name="Sun Q."/>
            <person name="Zhang H."/>
            <person name="Xiang H."/>
            <person name="Dong X."/>
        </authorList>
    </citation>
    <scope>NUCLEOTIDE SEQUENCE</scope>
    <source>
        <strain evidence="14">ZWT</strain>
    </source>
</reference>
<dbReference type="CDD" id="cd00009">
    <property type="entry name" value="AAA"/>
    <property type="match status" value="1"/>
</dbReference>
<feature type="region of interest" description="Domain III, AAA+ region" evidence="8">
    <location>
        <begin position="109"/>
        <end position="325"/>
    </location>
</feature>
<dbReference type="InterPro" id="IPR001957">
    <property type="entry name" value="Chromosome_initiator_DnaA"/>
</dbReference>
<accession>A0A9J6P8M1</accession>
<dbReference type="Gene3D" id="1.10.8.60">
    <property type="match status" value="1"/>
</dbReference>
<dbReference type="InterPro" id="IPR010921">
    <property type="entry name" value="Trp_repressor/repl_initiator"/>
</dbReference>
<evidence type="ECO:0000256" key="9">
    <source>
        <dbReference type="NCBIfam" id="TIGR00362"/>
    </source>
</evidence>
<feature type="binding site" evidence="8">
    <location>
        <position position="153"/>
    </location>
    <ligand>
        <name>ATP</name>
        <dbReference type="ChEBI" id="CHEBI:30616"/>
    </ligand>
</feature>
<dbReference type="GO" id="GO:0008289">
    <property type="term" value="F:lipid binding"/>
    <property type="evidence" value="ECO:0007669"/>
    <property type="project" value="UniProtKB-KW"/>
</dbReference>
<dbReference type="SUPFAM" id="SSF52540">
    <property type="entry name" value="P-loop containing nucleoside triphosphate hydrolases"/>
    <property type="match status" value="1"/>
</dbReference>